<evidence type="ECO:0000256" key="4">
    <source>
        <dbReference type="PROSITE-ProRule" id="PRU00723"/>
    </source>
</evidence>
<evidence type="ECO:0000259" key="5">
    <source>
        <dbReference type="PROSITE" id="PS50103"/>
    </source>
</evidence>
<comment type="caution">
    <text evidence="6">The sequence shown here is derived from an EMBL/GenBank/DDBJ whole genome shotgun (WGS) entry which is preliminary data.</text>
</comment>
<proteinExistence type="predicted"/>
<dbReference type="AlphaFoldDB" id="A0A8S9ZWM2"/>
<feature type="zinc finger region" description="C3H1-type" evidence="4">
    <location>
        <begin position="87"/>
        <end position="115"/>
    </location>
</feature>
<dbReference type="PROSITE" id="PS50103">
    <property type="entry name" value="ZF_C3H1"/>
    <property type="match status" value="1"/>
</dbReference>
<dbReference type="InterPro" id="IPR000571">
    <property type="entry name" value="Znf_CCCH"/>
</dbReference>
<keyword evidence="7" id="KW-1185">Reference proteome</keyword>
<protein>
    <recommendedName>
        <fullName evidence="5">C3H1-type domain-containing protein</fullName>
    </recommendedName>
</protein>
<sequence length="155" mass="17756">MSLYMDNLNKANSEVNKTIIKIARAVKQTEDSINDLENRPFCSRTSSTYSNNWSKESMILQNLLIPKYAPVDVLRPKGMTGPKNPGLYKTQWCRNILSKGVCNFGDECWFVHESSELRAAPPEQKLMNEMQKLMTAVPLFDLSESALYNRRASRF</sequence>
<dbReference type="OrthoDB" id="2020426at2759"/>
<dbReference type="SUPFAM" id="SSF90229">
    <property type="entry name" value="CCCH zinc finger"/>
    <property type="match status" value="1"/>
</dbReference>
<dbReference type="GO" id="GO:0008270">
    <property type="term" value="F:zinc ion binding"/>
    <property type="evidence" value="ECO:0007669"/>
    <property type="project" value="UniProtKB-KW"/>
</dbReference>
<evidence type="ECO:0000313" key="6">
    <source>
        <dbReference type="EMBL" id="KAF7638017.1"/>
    </source>
</evidence>
<feature type="domain" description="C3H1-type" evidence="5">
    <location>
        <begin position="87"/>
        <end position="115"/>
    </location>
</feature>
<keyword evidence="3 4" id="KW-0862">Zinc</keyword>
<dbReference type="EMBL" id="JABEBT010000015">
    <property type="protein sequence ID" value="KAF7638017.1"/>
    <property type="molecule type" value="Genomic_DNA"/>
</dbReference>
<dbReference type="InterPro" id="IPR036855">
    <property type="entry name" value="Znf_CCCH_sf"/>
</dbReference>
<accession>A0A8S9ZWM2</accession>
<keyword evidence="1 4" id="KW-0479">Metal-binding</keyword>
<evidence type="ECO:0000256" key="1">
    <source>
        <dbReference type="ARBA" id="ARBA00022723"/>
    </source>
</evidence>
<dbReference type="Gene3D" id="4.10.1000.10">
    <property type="entry name" value="Zinc finger, CCCH-type"/>
    <property type="match status" value="1"/>
</dbReference>
<keyword evidence="2 4" id="KW-0863">Zinc-finger</keyword>
<gene>
    <name evidence="6" type="ORF">Mgra_00002470</name>
</gene>
<organism evidence="6 7">
    <name type="scientific">Meloidogyne graminicola</name>
    <dbReference type="NCBI Taxonomy" id="189291"/>
    <lineage>
        <taxon>Eukaryota</taxon>
        <taxon>Metazoa</taxon>
        <taxon>Ecdysozoa</taxon>
        <taxon>Nematoda</taxon>
        <taxon>Chromadorea</taxon>
        <taxon>Rhabditida</taxon>
        <taxon>Tylenchina</taxon>
        <taxon>Tylenchomorpha</taxon>
        <taxon>Tylenchoidea</taxon>
        <taxon>Meloidogynidae</taxon>
        <taxon>Meloidogyninae</taxon>
        <taxon>Meloidogyne</taxon>
    </lineage>
</organism>
<evidence type="ECO:0000256" key="2">
    <source>
        <dbReference type="ARBA" id="ARBA00022771"/>
    </source>
</evidence>
<evidence type="ECO:0000256" key="3">
    <source>
        <dbReference type="ARBA" id="ARBA00022833"/>
    </source>
</evidence>
<dbReference type="SMART" id="SM00356">
    <property type="entry name" value="ZnF_C3H1"/>
    <property type="match status" value="1"/>
</dbReference>
<reference evidence="6" key="1">
    <citation type="journal article" date="2020" name="Ecol. Evol.">
        <title>Genome structure and content of the rice root-knot nematode (Meloidogyne graminicola).</title>
        <authorList>
            <person name="Phan N.T."/>
            <person name="Danchin E.G.J."/>
            <person name="Klopp C."/>
            <person name="Perfus-Barbeoch L."/>
            <person name="Kozlowski D.K."/>
            <person name="Koutsovoulos G.D."/>
            <person name="Lopez-Roques C."/>
            <person name="Bouchez O."/>
            <person name="Zahm M."/>
            <person name="Besnard G."/>
            <person name="Bellafiore S."/>
        </authorList>
    </citation>
    <scope>NUCLEOTIDE SEQUENCE</scope>
    <source>
        <strain evidence="6">VN-18</strain>
    </source>
</reference>
<evidence type="ECO:0000313" key="7">
    <source>
        <dbReference type="Proteomes" id="UP000605970"/>
    </source>
</evidence>
<dbReference type="Proteomes" id="UP000605970">
    <property type="component" value="Unassembled WGS sequence"/>
</dbReference>
<name>A0A8S9ZWM2_9BILA</name>